<feature type="domain" description="AB hydrolase-1" evidence="1">
    <location>
        <begin position="28"/>
        <end position="283"/>
    </location>
</feature>
<dbReference type="RefSeq" id="WP_169591281.1">
    <property type="nucleotide sequence ID" value="NZ_VCQU01000009.1"/>
</dbReference>
<dbReference type="EMBL" id="VCQU01000009">
    <property type="protein sequence ID" value="NMN97896.1"/>
    <property type="molecule type" value="Genomic_DNA"/>
</dbReference>
<dbReference type="PANTHER" id="PTHR43433:SF5">
    <property type="entry name" value="AB HYDROLASE-1 DOMAIN-CONTAINING PROTEIN"/>
    <property type="match status" value="1"/>
</dbReference>
<sequence>MAREIRTGVADANGIKLAYEDLGNPDDPAVVLIMGFSAQLTQWPLAFCDRIVEQGYRVIRFDNRDIGLSTKLNGTRVDGSRALRVAKFALGRPSQVPYSLLDMAQDTIGLIDYLGLAKVHVIGASMGGMIAQILAAQHPQRVHSLGILFSSTNQPFLPPGDPRILRYMLGGPGRDAEREERIAFSVQLLKMLNGKKHKFSDDELHSIVAADFDRDYSPAGIVRQLNATLGTGSVLGYSKRITAPTVVVHGTDDGLLRPAGGKAVARAIPRSSLHLVEGMGHSIPDSVIPELAELYLANIQRFS</sequence>
<comment type="caution">
    <text evidence="2">The sequence shown here is derived from an EMBL/GenBank/DDBJ whole genome shotgun (WGS) entry which is preliminary data.</text>
</comment>
<evidence type="ECO:0000259" key="1">
    <source>
        <dbReference type="Pfam" id="PF00561"/>
    </source>
</evidence>
<reference evidence="2 3" key="2">
    <citation type="submission" date="2020-06" db="EMBL/GenBank/DDBJ databases">
        <title>Antribacter stalactiti gen. nov., sp. nov., a new member of the family Nacardiaceae isolated from a cave.</title>
        <authorList>
            <person name="Kim I.S."/>
        </authorList>
    </citation>
    <scope>NUCLEOTIDE SEQUENCE [LARGE SCALE GENOMIC DNA]</scope>
    <source>
        <strain evidence="2 3">YC2-7</strain>
    </source>
</reference>
<dbReference type="Proteomes" id="UP000535543">
    <property type="component" value="Unassembled WGS sequence"/>
</dbReference>
<keyword evidence="2" id="KW-0378">Hydrolase</keyword>
<dbReference type="AlphaFoldDB" id="A0A848KJ99"/>
<dbReference type="InterPro" id="IPR000073">
    <property type="entry name" value="AB_hydrolase_1"/>
</dbReference>
<dbReference type="Pfam" id="PF00561">
    <property type="entry name" value="Abhydrolase_1"/>
    <property type="match status" value="1"/>
</dbReference>
<reference evidence="2 3" key="1">
    <citation type="submission" date="2019-05" db="EMBL/GenBank/DDBJ databases">
        <authorList>
            <person name="Lee S.D."/>
        </authorList>
    </citation>
    <scope>NUCLEOTIDE SEQUENCE [LARGE SCALE GENOMIC DNA]</scope>
    <source>
        <strain evidence="2 3">YC2-7</strain>
    </source>
</reference>
<proteinExistence type="predicted"/>
<gene>
    <name evidence="2" type="ORF">FGL95_22920</name>
</gene>
<evidence type="ECO:0000313" key="2">
    <source>
        <dbReference type="EMBL" id="NMN97896.1"/>
    </source>
</evidence>
<protein>
    <submittedName>
        <fullName evidence="2">Alpha/beta hydrolase</fullName>
    </submittedName>
</protein>
<dbReference type="GO" id="GO:0046503">
    <property type="term" value="P:glycerolipid catabolic process"/>
    <property type="evidence" value="ECO:0007669"/>
    <property type="project" value="TreeGrafter"/>
</dbReference>
<name>A0A848KJ99_9NOCA</name>
<evidence type="ECO:0000313" key="3">
    <source>
        <dbReference type="Proteomes" id="UP000535543"/>
    </source>
</evidence>
<organism evidence="2 3">
    <name type="scientific">Antrihabitans stalactiti</name>
    <dbReference type="NCBI Taxonomy" id="2584121"/>
    <lineage>
        <taxon>Bacteria</taxon>
        <taxon>Bacillati</taxon>
        <taxon>Actinomycetota</taxon>
        <taxon>Actinomycetes</taxon>
        <taxon>Mycobacteriales</taxon>
        <taxon>Nocardiaceae</taxon>
        <taxon>Antrihabitans</taxon>
    </lineage>
</organism>
<accession>A0A848KJ99</accession>
<dbReference type="SUPFAM" id="SSF53474">
    <property type="entry name" value="alpha/beta-Hydrolases"/>
    <property type="match status" value="1"/>
</dbReference>
<dbReference type="PANTHER" id="PTHR43433">
    <property type="entry name" value="HYDROLASE, ALPHA/BETA FOLD FAMILY PROTEIN"/>
    <property type="match status" value="1"/>
</dbReference>
<keyword evidence="3" id="KW-1185">Reference proteome</keyword>
<dbReference type="GO" id="GO:0004806">
    <property type="term" value="F:triacylglycerol lipase activity"/>
    <property type="evidence" value="ECO:0007669"/>
    <property type="project" value="TreeGrafter"/>
</dbReference>
<dbReference type="InterPro" id="IPR029058">
    <property type="entry name" value="AB_hydrolase_fold"/>
</dbReference>
<dbReference type="Gene3D" id="3.40.50.1820">
    <property type="entry name" value="alpha/beta hydrolase"/>
    <property type="match status" value="1"/>
</dbReference>
<dbReference type="InterPro" id="IPR050471">
    <property type="entry name" value="AB_hydrolase"/>
</dbReference>